<evidence type="ECO:0000313" key="2">
    <source>
        <dbReference type="EMBL" id="CAB3988360.1"/>
    </source>
</evidence>
<dbReference type="Proteomes" id="UP001152795">
    <property type="component" value="Unassembled WGS sequence"/>
</dbReference>
<dbReference type="InterPro" id="IPR013087">
    <property type="entry name" value="Znf_C2H2_type"/>
</dbReference>
<dbReference type="PROSITE" id="PS50157">
    <property type="entry name" value="ZINC_FINGER_C2H2_2"/>
    <property type="match status" value="1"/>
</dbReference>
<dbReference type="EMBL" id="CACRXK020001310">
    <property type="protein sequence ID" value="CAB3988360.1"/>
    <property type="molecule type" value="Genomic_DNA"/>
</dbReference>
<comment type="caution">
    <text evidence="2">The sequence shown here is derived from an EMBL/GenBank/DDBJ whole genome shotgun (WGS) entry which is preliminary data.</text>
</comment>
<accession>A0A6S7GV06</accession>
<protein>
    <submittedName>
        <fullName evidence="2">Serologically defined colon cancer antigen 8-like</fullName>
    </submittedName>
</protein>
<name>A0A6S7GV06_PARCT</name>
<feature type="region of interest" description="Disordered" evidence="1">
    <location>
        <begin position="92"/>
        <end position="111"/>
    </location>
</feature>
<dbReference type="PROSITE" id="PS00028">
    <property type="entry name" value="ZINC_FINGER_C2H2_1"/>
    <property type="match status" value="1"/>
</dbReference>
<dbReference type="SMART" id="SM00355">
    <property type="entry name" value="ZnF_C2H2"/>
    <property type="match status" value="1"/>
</dbReference>
<evidence type="ECO:0000256" key="1">
    <source>
        <dbReference type="SAM" id="MobiDB-lite"/>
    </source>
</evidence>
<proteinExistence type="predicted"/>
<organism evidence="2 3">
    <name type="scientific">Paramuricea clavata</name>
    <name type="common">Red gorgonian</name>
    <name type="synonym">Violescent sea-whip</name>
    <dbReference type="NCBI Taxonomy" id="317549"/>
    <lineage>
        <taxon>Eukaryota</taxon>
        <taxon>Metazoa</taxon>
        <taxon>Cnidaria</taxon>
        <taxon>Anthozoa</taxon>
        <taxon>Octocorallia</taxon>
        <taxon>Malacalcyonacea</taxon>
        <taxon>Plexauridae</taxon>
        <taxon>Paramuricea</taxon>
    </lineage>
</organism>
<keyword evidence="3" id="KW-1185">Reference proteome</keyword>
<sequence>MESEIDIEEEYNLSDEYVDDPSEHYETETWFETPADDLSDDAFYLNLSVAVVEAESDEIDAEFVEAVTEIEGKKSFPCPKCTKICKSKGSLTRHTNSKHRENDSSSSISEQETHLSEENFVSIVKAIKTKLIKDDLFGHEINDALKNVSSSKALFQAVTPIYNMFCRKQNRDKLLEEFYGLLPT</sequence>
<dbReference type="Gene3D" id="3.30.160.60">
    <property type="entry name" value="Classic Zinc Finger"/>
    <property type="match status" value="1"/>
</dbReference>
<reference evidence="2" key="1">
    <citation type="submission" date="2020-04" db="EMBL/GenBank/DDBJ databases">
        <authorList>
            <person name="Alioto T."/>
            <person name="Alioto T."/>
            <person name="Gomez Garrido J."/>
        </authorList>
    </citation>
    <scope>NUCLEOTIDE SEQUENCE</scope>
    <source>
        <strain evidence="2">A484AB</strain>
    </source>
</reference>
<evidence type="ECO:0000313" key="3">
    <source>
        <dbReference type="Proteomes" id="UP001152795"/>
    </source>
</evidence>
<feature type="non-terminal residue" evidence="2">
    <location>
        <position position="184"/>
    </location>
</feature>
<gene>
    <name evidence="2" type="ORF">PACLA_8A023626</name>
</gene>
<feature type="compositionally biased region" description="Acidic residues" evidence="1">
    <location>
        <begin position="1"/>
        <end position="20"/>
    </location>
</feature>
<dbReference type="AlphaFoldDB" id="A0A6S7GV06"/>
<dbReference type="OrthoDB" id="5976291at2759"/>
<feature type="region of interest" description="Disordered" evidence="1">
    <location>
        <begin position="1"/>
        <end position="25"/>
    </location>
</feature>